<dbReference type="OrthoDB" id="4069371at2759"/>
<feature type="region of interest" description="Disordered" evidence="9">
    <location>
        <begin position="29"/>
        <end position="73"/>
    </location>
</feature>
<sequence length="190" mass="21745">MSFKSNSSKFQAESTVNKLFANILQTTPSQIQSSSSTSSSSLSTTQILSQQFNHDNTKDIKKKRKTSGRIKKASETDKKFKKFIKYTMIKERKEHTPEEKKYLKKLVKKNINHLQQFSKVDDLEIEDELAEVKSGLLENLHKPAHKRLRKKRIVHKSKDFDDFDITGKGKNTPGLTPGLAPVDYNESDSE</sequence>
<organism evidence="10 11">
    <name type="scientific">[Candida] subhashii</name>
    <dbReference type="NCBI Taxonomy" id="561895"/>
    <lineage>
        <taxon>Eukaryota</taxon>
        <taxon>Fungi</taxon>
        <taxon>Dikarya</taxon>
        <taxon>Ascomycota</taxon>
        <taxon>Saccharomycotina</taxon>
        <taxon>Pichiomycetes</taxon>
        <taxon>Debaryomycetaceae</taxon>
        <taxon>Spathaspora</taxon>
    </lineage>
</organism>
<feature type="region of interest" description="Disordered" evidence="9">
    <location>
        <begin position="161"/>
        <end position="190"/>
    </location>
</feature>
<keyword evidence="6 8" id="KW-0804">Transcription</keyword>
<evidence type="ECO:0000256" key="4">
    <source>
        <dbReference type="ARBA" id="ARBA00014115"/>
    </source>
</evidence>
<gene>
    <name evidence="8" type="primary">RRT14</name>
    <name evidence="10" type="ORF">J8A68_004910</name>
</gene>
<evidence type="ECO:0000313" key="10">
    <source>
        <dbReference type="EMBL" id="KAG7661541.1"/>
    </source>
</evidence>
<comment type="similarity">
    <text evidence="3 8">Belongs to the RRT14 family.</text>
</comment>
<keyword evidence="5 8" id="KW-0805">Transcription regulation</keyword>
<reference evidence="10 11" key="1">
    <citation type="journal article" date="2021" name="DNA Res.">
        <title>Genome analysis of Candida subhashii reveals its hybrid nature and dual mitochondrial genome conformations.</title>
        <authorList>
            <person name="Mixao V."/>
            <person name="Hegedusova E."/>
            <person name="Saus E."/>
            <person name="Pryszcz L.P."/>
            <person name="Cillingova A."/>
            <person name="Nosek J."/>
            <person name="Gabaldon T."/>
        </authorList>
    </citation>
    <scope>NUCLEOTIDE SEQUENCE [LARGE SCALE GENOMIC DNA]</scope>
    <source>
        <strain evidence="10 11">CBS 10753</strain>
    </source>
</reference>
<comment type="function">
    <text evidence="1 8">Involved in ribosome biogenesis, probably through modulation of rDNA transcription.</text>
</comment>
<dbReference type="GO" id="GO:0005730">
    <property type="term" value="C:nucleolus"/>
    <property type="evidence" value="ECO:0007669"/>
    <property type="project" value="UniProtKB-SubCell"/>
</dbReference>
<feature type="compositionally biased region" description="Low complexity" evidence="9">
    <location>
        <begin position="29"/>
        <end position="51"/>
    </location>
</feature>
<evidence type="ECO:0000256" key="9">
    <source>
        <dbReference type="SAM" id="MobiDB-lite"/>
    </source>
</evidence>
<dbReference type="Pfam" id="PF17075">
    <property type="entry name" value="RRT14"/>
    <property type="match status" value="1"/>
</dbReference>
<dbReference type="Proteomes" id="UP000694255">
    <property type="component" value="Unassembled WGS sequence"/>
</dbReference>
<dbReference type="EMBL" id="JAGSYN010000217">
    <property type="protein sequence ID" value="KAG7661541.1"/>
    <property type="molecule type" value="Genomic_DNA"/>
</dbReference>
<comment type="caution">
    <text evidence="10">The sequence shown here is derived from an EMBL/GenBank/DDBJ whole genome shotgun (WGS) entry which is preliminary data.</text>
</comment>
<accession>A0A8J5QI31</accession>
<evidence type="ECO:0000313" key="11">
    <source>
        <dbReference type="Proteomes" id="UP000694255"/>
    </source>
</evidence>
<evidence type="ECO:0000256" key="3">
    <source>
        <dbReference type="ARBA" id="ARBA00007142"/>
    </source>
</evidence>
<feature type="compositionally biased region" description="Basic residues" evidence="9">
    <location>
        <begin position="60"/>
        <end position="71"/>
    </location>
</feature>
<evidence type="ECO:0000256" key="8">
    <source>
        <dbReference type="RuleBase" id="RU362137"/>
    </source>
</evidence>
<evidence type="ECO:0000256" key="5">
    <source>
        <dbReference type="ARBA" id="ARBA00023015"/>
    </source>
</evidence>
<evidence type="ECO:0000256" key="2">
    <source>
        <dbReference type="ARBA" id="ARBA00004604"/>
    </source>
</evidence>
<evidence type="ECO:0000256" key="6">
    <source>
        <dbReference type="ARBA" id="ARBA00023163"/>
    </source>
</evidence>
<evidence type="ECO:0000256" key="7">
    <source>
        <dbReference type="ARBA" id="ARBA00023242"/>
    </source>
</evidence>
<keyword evidence="11" id="KW-1185">Reference proteome</keyword>
<name>A0A8J5QI31_9ASCO</name>
<dbReference type="InterPro" id="IPR031404">
    <property type="entry name" value="Rrt14"/>
</dbReference>
<keyword evidence="7 8" id="KW-0539">Nucleus</keyword>
<proteinExistence type="inferred from homology"/>
<evidence type="ECO:0000256" key="1">
    <source>
        <dbReference type="ARBA" id="ARBA00002711"/>
    </source>
</evidence>
<dbReference type="AlphaFoldDB" id="A0A8J5QI31"/>
<protein>
    <recommendedName>
        <fullName evidence="4 8">Regulator of rDNA transcription 14</fullName>
    </recommendedName>
</protein>
<comment type="subcellular location">
    <subcellularLocation>
        <location evidence="2 8">Nucleus</location>
        <location evidence="2 8">Nucleolus</location>
    </subcellularLocation>
</comment>